<name>A0ABW2SNZ4_9ACTO</name>
<dbReference type="Proteomes" id="UP001596527">
    <property type="component" value="Unassembled WGS sequence"/>
</dbReference>
<comment type="caution">
    <text evidence="2">The sequence shown here is derived from an EMBL/GenBank/DDBJ whole genome shotgun (WGS) entry which is preliminary data.</text>
</comment>
<gene>
    <name evidence="2" type="ORF">ACFQWG_08910</name>
</gene>
<dbReference type="InterPro" id="IPR000835">
    <property type="entry name" value="HTH_MarR-typ"/>
</dbReference>
<dbReference type="PANTHER" id="PTHR33164:SF104">
    <property type="entry name" value="TRANSCRIPTIONAL REGULATORY PROTEIN"/>
    <property type="match status" value="1"/>
</dbReference>
<evidence type="ECO:0000313" key="3">
    <source>
        <dbReference type="Proteomes" id="UP001596527"/>
    </source>
</evidence>
<feature type="domain" description="HTH marR-type" evidence="1">
    <location>
        <begin position="31"/>
        <end position="166"/>
    </location>
</feature>
<accession>A0ABW2SNZ4</accession>
<dbReference type="PANTHER" id="PTHR33164">
    <property type="entry name" value="TRANSCRIPTIONAL REGULATOR, MARR FAMILY"/>
    <property type="match status" value="1"/>
</dbReference>
<proteinExistence type="predicted"/>
<dbReference type="InterPro" id="IPR036390">
    <property type="entry name" value="WH_DNA-bd_sf"/>
</dbReference>
<dbReference type="SUPFAM" id="SSF46785">
    <property type="entry name" value="Winged helix' DNA-binding domain"/>
    <property type="match status" value="1"/>
</dbReference>
<evidence type="ECO:0000259" key="1">
    <source>
        <dbReference type="PROSITE" id="PS50995"/>
    </source>
</evidence>
<organism evidence="2 3">
    <name type="scientific">Schaalia naturae</name>
    <dbReference type="NCBI Taxonomy" id="635203"/>
    <lineage>
        <taxon>Bacteria</taxon>
        <taxon>Bacillati</taxon>
        <taxon>Actinomycetota</taxon>
        <taxon>Actinomycetes</taxon>
        <taxon>Actinomycetales</taxon>
        <taxon>Actinomycetaceae</taxon>
        <taxon>Schaalia</taxon>
    </lineage>
</organism>
<dbReference type="EMBL" id="JBHTEF010000001">
    <property type="protein sequence ID" value="MFC7581313.1"/>
    <property type="molecule type" value="Genomic_DNA"/>
</dbReference>
<reference evidence="3" key="1">
    <citation type="journal article" date="2019" name="Int. J. Syst. Evol. Microbiol.">
        <title>The Global Catalogue of Microorganisms (GCM) 10K type strain sequencing project: providing services to taxonomists for standard genome sequencing and annotation.</title>
        <authorList>
            <consortium name="The Broad Institute Genomics Platform"/>
            <consortium name="The Broad Institute Genome Sequencing Center for Infectious Disease"/>
            <person name="Wu L."/>
            <person name="Ma J."/>
        </authorList>
    </citation>
    <scope>NUCLEOTIDE SEQUENCE [LARGE SCALE GENOMIC DNA]</scope>
    <source>
        <strain evidence="3">CCUG 56698</strain>
    </source>
</reference>
<dbReference type="Pfam" id="PF01047">
    <property type="entry name" value="MarR"/>
    <property type="match status" value="1"/>
</dbReference>
<protein>
    <submittedName>
        <fullName evidence="2">MarR family winged helix-turn-helix transcriptional regulator</fullName>
    </submittedName>
</protein>
<dbReference type="SMART" id="SM00347">
    <property type="entry name" value="HTH_MARR"/>
    <property type="match status" value="1"/>
</dbReference>
<sequence>MGISVEDEHGDEVDRIVAAWHLERPDLDTAPMSVLSRVTRLARRLDLERRAAFADQHLEPWQFDVLSSLRRAGEPYALTPGALMNELMVSSGTTTNRIDRLEREGLVVRSPSPEDRRTVLVTLTAAGRTRVDTALIALLECETRLLSPLTPEESHRLAGLLRALLLPFERPRTAGPPRG</sequence>
<dbReference type="InterPro" id="IPR036388">
    <property type="entry name" value="WH-like_DNA-bd_sf"/>
</dbReference>
<dbReference type="Gene3D" id="1.10.10.10">
    <property type="entry name" value="Winged helix-like DNA-binding domain superfamily/Winged helix DNA-binding domain"/>
    <property type="match status" value="1"/>
</dbReference>
<dbReference type="PROSITE" id="PS50995">
    <property type="entry name" value="HTH_MARR_2"/>
    <property type="match status" value="1"/>
</dbReference>
<dbReference type="InterPro" id="IPR039422">
    <property type="entry name" value="MarR/SlyA-like"/>
</dbReference>
<dbReference type="PRINTS" id="PR00598">
    <property type="entry name" value="HTHMARR"/>
</dbReference>
<dbReference type="RefSeq" id="WP_380974542.1">
    <property type="nucleotide sequence ID" value="NZ_JBHTEF010000001.1"/>
</dbReference>
<evidence type="ECO:0000313" key="2">
    <source>
        <dbReference type="EMBL" id="MFC7581313.1"/>
    </source>
</evidence>
<keyword evidence="3" id="KW-1185">Reference proteome</keyword>